<gene>
    <name evidence="1" type="ORF">C7430_101950</name>
</gene>
<dbReference type="EMBL" id="QGHE01000001">
    <property type="protein sequence ID" value="PWJ83373.1"/>
    <property type="molecule type" value="Genomic_DNA"/>
</dbReference>
<evidence type="ECO:0000313" key="2">
    <source>
        <dbReference type="Proteomes" id="UP000245996"/>
    </source>
</evidence>
<protein>
    <submittedName>
        <fullName evidence="1">Uncharacterized protein</fullName>
    </submittedName>
</protein>
<accession>A0ABD6XWA8</accession>
<dbReference type="AlphaFoldDB" id="A0ABD6XWA8"/>
<organism evidence="1 2">
    <name type="scientific">Enterobacter agglomerans</name>
    <name type="common">Erwinia herbicola</name>
    <name type="synonym">Pantoea agglomerans</name>
    <dbReference type="NCBI Taxonomy" id="549"/>
    <lineage>
        <taxon>Bacteria</taxon>
        <taxon>Pseudomonadati</taxon>
        <taxon>Pseudomonadota</taxon>
        <taxon>Gammaproteobacteria</taxon>
        <taxon>Enterobacterales</taxon>
        <taxon>Erwiniaceae</taxon>
        <taxon>Pantoea</taxon>
        <taxon>Pantoea agglomerans group</taxon>
    </lineage>
</organism>
<proteinExistence type="predicted"/>
<name>A0ABD6XWA8_ENTAG</name>
<reference evidence="1 2" key="1">
    <citation type="submission" date="2018-05" db="EMBL/GenBank/DDBJ databases">
        <title>Genomic Encyclopedia of Type Strains, Phase IV (KMG-V): Genome sequencing to study the core and pangenomes of soil and plant-associated prokaryotes.</title>
        <authorList>
            <person name="Whitman W."/>
        </authorList>
    </citation>
    <scope>NUCLEOTIDE SEQUENCE [LARGE SCALE GENOMIC DNA]</scope>
    <source>
        <strain evidence="1 2">PNG 92-11</strain>
    </source>
</reference>
<evidence type="ECO:0000313" key="1">
    <source>
        <dbReference type="EMBL" id="PWJ83373.1"/>
    </source>
</evidence>
<sequence length="39" mass="4645">MLIKYLGAQILRNLNYMLSCIYNQGVVDHFCKDAIYEKY</sequence>
<comment type="caution">
    <text evidence="1">The sequence shown here is derived from an EMBL/GenBank/DDBJ whole genome shotgun (WGS) entry which is preliminary data.</text>
</comment>
<dbReference type="Proteomes" id="UP000245996">
    <property type="component" value="Unassembled WGS sequence"/>
</dbReference>